<evidence type="ECO:0000256" key="1">
    <source>
        <dbReference type="ARBA" id="ARBA00023136"/>
    </source>
</evidence>
<dbReference type="RefSeq" id="WP_160801607.1">
    <property type="nucleotide sequence ID" value="NZ_WUUL01000006.1"/>
</dbReference>
<dbReference type="InterPro" id="IPR020023">
    <property type="entry name" value="PseG"/>
</dbReference>
<keyword evidence="1" id="KW-0472">Membrane</keyword>
<dbReference type="Gene3D" id="3.40.50.2000">
    <property type="entry name" value="Glycogen Phosphorylase B"/>
    <property type="match status" value="1"/>
</dbReference>
<reference evidence="5 6" key="1">
    <citation type="submission" date="2019-12" db="EMBL/GenBank/DDBJ databases">
        <title>Whole-genome analyses of novel actinobacteria.</title>
        <authorList>
            <person name="Sahin N."/>
            <person name="Saygin H."/>
        </authorList>
    </citation>
    <scope>NUCLEOTIDE SEQUENCE [LARGE SCALE GENOMIC DNA]</scope>
    <source>
        <strain evidence="5 6">KC615</strain>
    </source>
</reference>
<evidence type="ECO:0000313" key="6">
    <source>
        <dbReference type="Proteomes" id="UP000430692"/>
    </source>
</evidence>
<dbReference type="GO" id="GO:0016758">
    <property type="term" value="F:hexosyltransferase activity"/>
    <property type="evidence" value="ECO:0007669"/>
    <property type="project" value="InterPro"/>
</dbReference>
<keyword evidence="5" id="KW-0378">Hydrolase</keyword>
<feature type="binding site" evidence="3">
    <location>
        <position position="275"/>
    </location>
    <ligand>
        <name>substrate</name>
    </ligand>
</feature>
<dbReference type="Gene3D" id="3.40.50.11190">
    <property type="match status" value="1"/>
</dbReference>
<dbReference type="GO" id="GO:0016787">
    <property type="term" value="F:hydrolase activity"/>
    <property type="evidence" value="ECO:0007669"/>
    <property type="project" value="UniProtKB-KW"/>
</dbReference>
<accession>A0A6I4W0P6</accession>
<dbReference type="SUPFAM" id="SSF53756">
    <property type="entry name" value="UDP-Glycosyltransferase/glycogen phosphorylase"/>
    <property type="match status" value="1"/>
</dbReference>
<dbReference type="PANTHER" id="PTHR21015">
    <property type="entry name" value="UDP-N-ACETYLGLUCOSAMINE--N-ACETYLMURAMYL-(PENTAPEPTIDE) PYROPHOSPHORYL-UNDECAPRENOL N-ACETYLGLUCOSAMINE TRANSFERASE 1"/>
    <property type="match status" value="1"/>
</dbReference>
<protein>
    <submittedName>
        <fullName evidence="5">UDP-2,4-diacetamido-2,4, 6-trideoxy-beta-L-altropyranose hydrolase</fullName>
        <ecNumber evidence="5">3.6.1.57</ecNumber>
    </submittedName>
</protein>
<feature type="binding site" evidence="3">
    <location>
        <position position="172"/>
    </location>
    <ligand>
        <name>substrate</name>
    </ligand>
</feature>
<dbReference type="EMBL" id="WUUL01000006">
    <property type="protein sequence ID" value="MXQ54254.1"/>
    <property type="molecule type" value="Genomic_DNA"/>
</dbReference>
<dbReference type="EC" id="3.6.1.57" evidence="5"/>
<evidence type="ECO:0000259" key="4">
    <source>
        <dbReference type="Pfam" id="PF04101"/>
    </source>
</evidence>
<feature type="active site" description="Proton acceptor" evidence="2">
    <location>
        <position position="17"/>
    </location>
</feature>
<dbReference type="Proteomes" id="UP000430692">
    <property type="component" value="Unassembled WGS sequence"/>
</dbReference>
<feature type="domain" description="Glycosyl transferase family 28 C-terminal" evidence="4">
    <location>
        <begin position="192"/>
        <end position="339"/>
    </location>
</feature>
<dbReference type="Pfam" id="PF04101">
    <property type="entry name" value="Glyco_tran_28_C"/>
    <property type="match status" value="1"/>
</dbReference>
<comment type="caution">
    <text evidence="5">The sequence shown here is derived from an EMBL/GenBank/DDBJ whole genome shotgun (WGS) entry which is preliminary data.</text>
</comment>
<evidence type="ECO:0000256" key="3">
    <source>
        <dbReference type="PIRSR" id="PIRSR620023-2"/>
    </source>
</evidence>
<dbReference type="InterPro" id="IPR007235">
    <property type="entry name" value="Glyco_trans_28_C"/>
</dbReference>
<keyword evidence="6" id="KW-1185">Reference proteome</keyword>
<dbReference type="AlphaFoldDB" id="A0A6I4W0P6"/>
<organism evidence="5 6">
    <name type="scientific">Shimazuella alba</name>
    <dbReference type="NCBI Taxonomy" id="2690964"/>
    <lineage>
        <taxon>Bacteria</taxon>
        <taxon>Bacillati</taxon>
        <taxon>Bacillota</taxon>
        <taxon>Bacilli</taxon>
        <taxon>Bacillales</taxon>
        <taxon>Thermoactinomycetaceae</taxon>
        <taxon>Shimazuella</taxon>
    </lineage>
</organism>
<evidence type="ECO:0000313" key="5">
    <source>
        <dbReference type="EMBL" id="MXQ54254.1"/>
    </source>
</evidence>
<evidence type="ECO:0000256" key="2">
    <source>
        <dbReference type="PIRSR" id="PIRSR620023-1"/>
    </source>
</evidence>
<gene>
    <name evidence="5" type="primary">pseG</name>
    <name evidence="5" type="ORF">GSM42_11115</name>
</gene>
<proteinExistence type="predicted"/>
<dbReference type="PANTHER" id="PTHR21015:SF22">
    <property type="entry name" value="GLYCOSYLTRANSFERASE"/>
    <property type="match status" value="1"/>
</dbReference>
<dbReference type="NCBIfam" id="TIGR03590">
    <property type="entry name" value="PseG"/>
    <property type="match status" value="1"/>
</dbReference>
<sequence>MNVYIRVDASNEIGSGHVMRCLTLAEKLHLHGASVTFICREHVGHLCELIEEKGFLVLKLPAPTWDAPLPLLTPHSHWLGVPLFIDARQTKAVLREHSVDLLIIDHYAIYNEWERNQKDIAKRIMVIDDLADRKHECDLLMDPTALDAPYRYRSLVPAHCSLFLGPSYVLLRPEFYQQRYQMKLRTGPVKRIFIFFGGFDHTNETGKALASFLELERHDIEVDVVVGKSNFHKHDLKAICDQYSNLHFHCQITNIAILMRRADFSIGAGGTTTWERCYLGLPAIVWSIAANQKAICENLGRKKIIKYLGENHTVKQSSLTPQLEKFIENEQERVEMSRLAAVLMKDNLVNLQTMIEDIMKMGG</sequence>
<name>A0A6I4W0P6_9BACL</name>